<dbReference type="Proteomes" id="UP001595615">
    <property type="component" value="Unassembled WGS sequence"/>
</dbReference>
<dbReference type="RefSeq" id="WP_380855054.1">
    <property type="nucleotide sequence ID" value="NZ_JBHRXV010000001.1"/>
</dbReference>
<dbReference type="InterPro" id="IPR013196">
    <property type="entry name" value="HTH_11"/>
</dbReference>
<dbReference type="SUPFAM" id="SSF46785">
    <property type="entry name" value="Winged helix' DNA-binding domain"/>
    <property type="match status" value="1"/>
</dbReference>
<feature type="signal peptide" evidence="3">
    <location>
        <begin position="1"/>
        <end position="25"/>
    </location>
</feature>
<comment type="caution">
    <text evidence="5">The sequence shown here is derived from an EMBL/GenBank/DDBJ whole genome shotgun (WGS) entry which is preliminary data.</text>
</comment>
<sequence>MRASRLLSILILLQLRGRLTADALAAEFEVSVRTIYRDIDALSAAGVPVYGDRGPGGGFELLDGYRTRLTGLSAAEAEALFMIGLPGPAAALGIGPAASVAGNKLLAALPSGAGDAAGRIGSRFHLDPVNWYRAADSVPHLPAVGRAVLDEVRVTMRYESWTGERDWEVEPVGVVLKAGAWYMVARGAGKLRIFRVSNLRAFAATEEKFVRPADFDLATFWTEEMARFETELRPGIAVVDATAEGLIRLAGLGAFAEVAVAAAEGNRVRLPIETIGQAALMLLGVGPEIDVIDPPELRTALAALAGQVVARHAAALPELSHAAYMASDDRLAESPEPS</sequence>
<dbReference type="InterPro" id="IPR001034">
    <property type="entry name" value="DeoR_HTH"/>
</dbReference>
<name>A0ABV7X7B7_9SPHN</name>
<keyword evidence="2" id="KW-0804">Transcription</keyword>
<dbReference type="InterPro" id="IPR036388">
    <property type="entry name" value="WH-like_DNA-bd_sf"/>
</dbReference>
<dbReference type="PROSITE" id="PS51000">
    <property type="entry name" value="HTH_DEOR_2"/>
    <property type="match status" value="1"/>
</dbReference>
<dbReference type="Gene3D" id="1.10.10.10">
    <property type="entry name" value="Winged helix-like DNA-binding domain superfamily/Winged helix DNA-binding domain"/>
    <property type="match status" value="1"/>
</dbReference>
<evidence type="ECO:0000256" key="3">
    <source>
        <dbReference type="SAM" id="SignalP"/>
    </source>
</evidence>
<feature type="domain" description="HTH deoR-type" evidence="4">
    <location>
        <begin position="2"/>
        <end position="75"/>
    </location>
</feature>
<evidence type="ECO:0000313" key="6">
    <source>
        <dbReference type="Proteomes" id="UP001595615"/>
    </source>
</evidence>
<reference evidence="6" key="1">
    <citation type="journal article" date="2019" name="Int. J. Syst. Evol. Microbiol.">
        <title>The Global Catalogue of Microorganisms (GCM) 10K type strain sequencing project: providing services to taxonomists for standard genome sequencing and annotation.</title>
        <authorList>
            <consortium name="The Broad Institute Genomics Platform"/>
            <consortium name="The Broad Institute Genome Sequencing Center for Infectious Disease"/>
            <person name="Wu L."/>
            <person name="Ma J."/>
        </authorList>
    </citation>
    <scope>NUCLEOTIDE SEQUENCE [LARGE SCALE GENOMIC DNA]</scope>
    <source>
        <strain evidence="6">KCTC 42644</strain>
    </source>
</reference>
<evidence type="ECO:0000259" key="4">
    <source>
        <dbReference type="PROSITE" id="PS51000"/>
    </source>
</evidence>
<proteinExistence type="predicted"/>
<dbReference type="InterPro" id="IPR051534">
    <property type="entry name" value="CBASS_pafABC_assoc_protein"/>
</dbReference>
<evidence type="ECO:0000256" key="2">
    <source>
        <dbReference type="ARBA" id="ARBA00023163"/>
    </source>
</evidence>
<dbReference type="PANTHER" id="PTHR34580:SF1">
    <property type="entry name" value="PROTEIN PAFC"/>
    <property type="match status" value="1"/>
</dbReference>
<gene>
    <name evidence="5" type="ORF">ACFOMD_00330</name>
</gene>
<keyword evidence="6" id="KW-1185">Reference proteome</keyword>
<dbReference type="InterPro" id="IPR057727">
    <property type="entry name" value="WCX_dom"/>
</dbReference>
<keyword evidence="1" id="KW-0805">Transcription regulation</keyword>
<evidence type="ECO:0000256" key="1">
    <source>
        <dbReference type="ARBA" id="ARBA00023015"/>
    </source>
</evidence>
<feature type="chain" id="PRO_5045180309" evidence="3">
    <location>
        <begin position="26"/>
        <end position="338"/>
    </location>
</feature>
<dbReference type="Pfam" id="PF08279">
    <property type="entry name" value="HTH_11"/>
    <property type="match status" value="1"/>
</dbReference>
<dbReference type="Pfam" id="PF13280">
    <property type="entry name" value="WYL"/>
    <property type="match status" value="1"/>
</dbReference>
<dbReference type="InterPro" id="IPR026881">
    <property type="entry name" value="WYL_dom"/>
</dbReference>
<evidence type="ECO:0000313" key="5">
    <source>
        <dbReference type="EMBL" id="MFC3710993.1"/>
    </source>
</evidence>
<keyword evidence="3" id="KW-0732">Signal</keyword>
<protein>
    <submittedName>
        <fullName evidence="5">Helix-turn-helix transcriptional regulator</fullName>
    </submittedName>
</protein>
<dbReference type="EMBL" id="JBHRXV010000001">
    <property type="protein sequence ID" value="MFC3710993.1"/>
    <property type="molecule type" value="Genomic_DNA"/>
</dbReference>
<organism evidence="5 6">
    <name type="scientific">Sphingoaurantiacus capsulatus</name>
    <dbReference type="NCBI Taxonomy" id="1771310"/>
    <lineage>
        <taxon>Bacteria</taxon>
        <taxon>Pseudomonadati</taxon>
        <taxon>Pseudomonadota</taxon>
        <taxon>Alphaproteobacteria</taxon>
        <taxon>Sphingomonadales</taxon>
        <taxon>Sphingosinicellaceae</taxon>
        <taxon>Sphingoaurantiacus</taxon>
    </lineage>
</organism>
<dbReference type="InterPro" id="IPR036390">
    <property type="entry name" value="WH_DNA-bd_sf"/>
</dbReference>
<dbReference type="PROSITE" id="PS52050">
    <property type="entry name" value="WYL"/>
    <property type="match status" value="1"/>
</dbReference>
<accession>A0ABV7X7B7</accession>
<dbReference type="PANTHER" id="PTHR34580">
    <property type="match status" value="1"/>
</dbReference>
<dbReference type="Pfam" id="PF25583">
    <property type="entry name" value="WCX"/>
    <property type="match status" value="1"/>
</dbReference>